<protein>
    <submittedName>
        <fullName evidence="2">Uncharacterized protein</fullName>
    </submittedName>
</protein>
<sequence length="244" mass="26643">MMSSATRRLSNATKAPAAALRHKASDASPALARMVSTDDAARTPESKPVSIRVPRSPARARPFHSSSRDSASITSLPAGAVDNVDPDTVVPQFYIEFKRQRDAILERKELENELMSELSAGLLSDGIAATMRRLPNKIPTEHAEDGQWVHPSGFVVPSPGAAVERMADLRARDSTIQTTGVRERVQEEDFTGINAQLRSREQKVPFEVRAKDGTICHPSGFVPPTPAHDFTGRLGQTWATDPKR</sequence>
<comment type="caution">
    <text evidence="2">The sequence shown here is derived from an EMBL/GenBank/DDBJ whole genome shotgun (WGS) entry which is preliminary data.</text>
</comment>
<evidence type="ECO:0000313" key="3">
    <source>
        <dbReference type="Proteomes" id="UP000298327"/>
    </source>
</evidence>
<feature type="region of interest" description="Disordered" evidence="1">
    <location>
        <begin position="1"/>
        <end position="82"/>
    </location>
</feature>
<feature type="compositionally biased region" description="Polar residues" evidence="1">
    <location>
        <begin position="1"/>
        <end position="13"/>
    </location>
</feature>
<dbReference type="OrthoDB" id="3258969at2759"/>
<feature type="non-terminal residue" evidence="2">
    <location>
        <position position="244"/>
    </location>
</feature>
<organism evidence="2 3">
    <name type="scientific">Dentipellis fragilis</name>
    <dbReference type="NCBI Taxonomy" id="205917"/>
    <lineage>
        <taxon>Eukaryota</taxon>
        <taxon>Fungi</taxon>
        <taxon>Dikarya</taxon>
        <taxon>Basidiomycota</taxon>
        <taxon>Agaricomycotina</taxon>
        <taxon>Agaricomycetes</taxon>
        <taxon>Russulales</taxon>
        <taxon>Hericiaceae</taxon>
        <taxon>Dentipellis</taxon>
    </lineage>
</organism>
<name>A0A4Y9XV93_9AGAM</name>
<feature type="region of interest" description="Disordered" evidence="1">
    <location>
        <begin position="220"/>
        <end position="244"/>
    </location>
</feature>
<dbReference type="EMBL" id="SEOQ01001070">
    <property type="protein sequence ID" value="TFY54070.1"/>
    <property type="molecule type" value="Genomic_DNA"/>
</dbReference>
<feature type="compositionally biased region" description="Polar residues" evidence="1">
    <location>
        <begin position="64"/>
        <end position="75"/>
    </location>
</feature>
<reference evidence="2 3" key="1">
    <citation type="submission" date="2019-02" db="EMBL/GenBank/DDBJ databases">
        <title>Genome sequencing of the rare red list fungi Dentipellis fragilis.</title>
        <authorList>
            <person name="Buettner E."/>
            <person name="Kellner H."/>
        </authorList>
    </citation>
    <scope>NUCLEOTIDE SEQUENCE [LARGE SCALE GENOMIC DNA]</scope>
    <source>
        <strain evidence="2 3">DSM 105465</strain>
    </source>
</reference>
<dbReference type="Proteomes" id="UP000298327">
    <property type="component" value="Unassembled WGS sequence"/>
</dbReference>
<dbReference type="AlphaFoldDB" id="A0A4Y9XV93"/>
<accession>A0A4Y9XV93</accession>
<proteinExistence type="predicted"/>
<evidence type="ECO:0000313" key="2">
    <source>
        <dbReference type="EMBL" id="TFY54070.1"/>
    </source>
</evidence>
<keyword evidence="3" id="KW-1185">Reference proteome</keyword>
<evidence type="ECO:0000256" key="1">
    <source>
        <dbReference type="SAM" id="MobiDB-lite"/>
    </source>
</evidence>
<gene>
    <name evidence="2" type="ORF">EVG20_g9857</name>
</gene>